<gene>
    <name evidence="2" type="ORF">GGQ54_003118</name>
</gene>
<dbReference type="RefSeq" id="WP_179446208.1">
    <property type="nucleotide sequence ID" value="NZ_JACBZS010000001.1"/>
</dbReference>
<evidence type="ECO:0000313" key="3">
    <source>
        <dbReference type="Proteomes" id="UP000527616"/>
    </source>
</evidence>
<evidence type="ECO:0000313" key="2">
    <source>
        <dbReference type="EMBL" id="NYI72558.1"/>
    </source>
</evidence>
<dbReference type="EMBL" id="JACBZS010000001">
    <property type="protein sequence ID" value="NYI72558.1"/>
    <property type="molecule type" value="Genomic_DNA"/>
</dbReference>
<organism evidence="2 3">
    <name type="scientific">Naumannella cuiyingiana</name>
    <dbReference type="NCBI Taxonomy" id="1347891"/>
    <lineage>
        <taxon>Bacteria</taxon>
        <taxon>Bacillati</taxon>
        <taxon>Actinomycetota</taxon>
        <taxon>Actinomycetes</taxon>
        <taxon>Propionibacteriales</taxon>
        <taxon>Propionibacteriaceae</taxon>
        <taxon>Naumannella</taxon>
    </lineage>
</organism>
<sequence length="189" mass="20474">MRKLVYYIATSIDGYIADSTGDTSAFPVCQETLDDLFSRYPETCPQHLRGPLGVTGSARRFDTVILGRSTHEPALQAGLTSAYPHLRQLVVTHHALPEDPTVEALSGDLGTQVSRLKRDAGDDIWLCGGSDVAGQLLDEIDEIQLKVNPITLGSGMPLFRSTVRRTWHVSSAEPLAGGIVLVTYTPADQ</sequence>
<keyword evidence="3" id="KW-1185">Reference proteome</keyword>
<dbReference type="Gene3D" id="3.40.430.10">
    <property type="entry name" value="Dihydrofolate Reductase, subunit A"/>
    <property type="match status" value="1"/>
</dbReference>
<dbReference type="SUPFAM" id="SSF53597">
    <property type="entry name" value="Dihydrofolate reductase-like"/>
    <property type="match status" value="1"/>
</dbReference>
<dbReference type="InterPro" id="IPR002734">
    <property type="entry name" value="RibDG_C"/>
</dbReference>
<dbReference type="Proteomes" id="UP000527616">
    <property type="component" value="Unassembled WGS sequence"/>
</dbReference>
<dbReference type="AlphaFoldDB" id="A0A7Z0IMF2"/>
<evidence type="ECO:0000259" key="1">
    <source>
        <dbReference type="Pfam" id="PF01872"/>
    </source>
</evidence>
<accession>A0A7Z0IMF2</accession>
<dbReference type="InterPro" id="IPR050765">
    <property type="entry name" value="Riboflavin_Biosynth_HTPR"/>
</dbReference>
<feature type="domain" description="Bacterial bifunctional deaminase-reductase C-terminal" evidence="1">
    <location>
        <begin position="3"/>
        <end position="180"/>
    </location>
</feature>
<name>A0A7Z0IMF2_9ACTN</name>
<reference evidence="2 3" key="1">
    <citation type="submission" date="2020-07" db="EMBL/GenBank/DDBJ databases">
        <title>Sequencing the genomes of 1000 actinobacteria strains.</title>
        <authorList>
            <person name="Klenk H.-P."/>
        </authorList>
    </citation>
    <scope>NUCLEOTIDE SEQUENCE [LARGE SCALE GENOMIC DNA]</scope>
    <source>
        <strain evidence="2 3">DSM 103164</strain>
    </source>
</reference>
<dbReference type="PANTHER" id="PTHR38011:SF11">
    <property type="entry name" value="2,5-DIAMINO-6-RIBOSYLAMINO-4(3H)-PYRIMIDINONE 5'-PHOSPHATE REDUCTASE"/>
    <property type="match status" value="1"/>
</dbReference>
<proteinExistence type="predicted"/>
<protein>
    <submittedName>
        <fullName evidence="2">Dihydrofolate reductase</fullName>
    </submittedName>
</protein>
<dbReference type="GO" id="GO:0009231">
    <property type="term" value="P:riboflavin biosynthetic process"/>
    <property type="evidence" value="ECO:0007669"/>
    <property type="project" value="InterPro"/>
</dbReference>
<dbReference type="InterPro" id="IPR024072">
    <property type="entry name" value="DHFR-like_dom_sf"/>
</dbReference>
<comment type="caution">
    <text evidence="2">The sequence shown here is derived from an EMBL/GenBank/DDBJ whole genome shotgun (WGS) entry which is preliminary data.</text>
</comment>
<dbReference type="PANTHER" id="PTHR38011">
    <property type="entry name" value="DIHYDROFOLATE REDUCTASE FAMILY PROTEIN (AFU_ORTHOLOGUE AFUA_8G06820)"/>
    <property type="match status" value="1"/>
</dbReference>
<dbReference type="GO" id="GO:0008703">
    <property type="term" value="F:5-amino-6-(5-phosphoribosylamino)uracil reductase activity"/>
    <property type="evidence" value="ECO:0007669"/>
    <property type="project" value="InterPro"/>
</dbReference>
<dbReference type="Pfam" id="PF01872">
    <property type="entry name" value="RibD_C"/>
    <property type="match status" value="1"/>
</dbReference>